<name>A0A094WF57_9BACT</name>
<keyword evidence="7 8" id="KW-0413">Isomerase</keyword>
<dbReference type="Pfam" id="PF00908">
    <property type="entry name" value="dTDP_sugar_isom"/>
    <property type="match status" value="1"/>
</dbReference>
<dbReference type="EC" id="5.1.3.13" evidence="3 7"/>
<protein>
    <recommendedName>
        <fullName evidence="4 7">dTDP-4-dehydrorhamnose 3,5-epimerase</fullName>
        <ecNumber evidence="3 7">5.1.3.13</ecNumber>
    </recommendedName>
    <alternativeName>
        <fullName evidence="7">Thymidine diphospho-4-keto-rhamnose 3,5-epimerase</fullName>
    </alternativeName>
</protein>
<evidence type="ECO:0000256" key="6">
    <source>
        <dbReference type="PIRSR" id="PIRSR600888-3"/>
    </source>
</evidence>
<evidence type="ECO:0000256" key="4">
    <source>
        <dbReference type="ARBA" id="ARBA00019595"/>
    </source>
</evidence>
<feature type="site" description="Participates in a stacking interaction with the thymidine ring of dTDP-4-oxo-6-deoxyglucose" evidence="6">
    <location>
        <position position="136"/>
    </location>
</feature>
<dbReference type="RefSeq" id="WP_036081413.1">
    <property type="nucleotide sequence ID" value="NZ_JBPKCJ010000001.1"/>
</dbReference>
<evidence type="ECO:0000256" key="3">
    <source>
        <dbReference type="ARBA" id="ARBA00012098"/>
    </source>
</evidence>
<comment type="similarity">
    <text evidence="7">Belongs to the dTDP-4-dehydrorhamnose 3,5-epimerase family.</text>
</comment>
<dbReference type="SUPFAM" id="SSF51182">
    <property type="entry name" value="RmlC-like cupins"/>
    <property type="match status" value="1"/>
</dbReference>
<dbReference type="Proteomes" id="UP000029452">
    <property type="component" value="Unassembled WGS sequence"/>
</dbReference>
<dbReference type="PANTHER" id="PTHR21047">
    <property type="entry name" value="DTDP-6-DEOXY-D-GLUCOSE-3,5 EPIMERASE"/>
    <property type="match status" value="1"/>
</dbReference>
<evidence type="ECO:0000256" key="1">
    <source>
        <dbReference type="ARBA" id="ARBA00001298"/>
    </source>
</evidence>
<comment type="pathway">
    <text evidence="7">Carbohydrate biosynthesis; dTDP-L-rhamnose biosynthesis.</text>
</comment>
<feature type="active site" description="Proton acceptor" evidence="5">
    <location>
        <position position="61"/>
    </location>
</feature>
<dbReference type="GO" id="GO:0000271">
    <property type="term" value="P:polysaccharide biosynthetic process"/>
    <property type="evidence" value="ECO:0007669"/>
    <property type="project" value="TreeGrafter"/>
</dbReference>
<gene>
    <name evidence="8" type="ORF">LptCag_1040</name>
</gene>
<comment type="caution">
    <text evidence="8">The sequence shown here is derived from an EMBL/GenBank/DDBJ whole genome shotgun (WGS) entry which is preliminary data.</text>
</comment>
<organism evidence="8 9">
    <name type="scientific">Leptospirillum ferriphilum</name>
    <dbReference type="NCBI Taxonomy" id="178606"/>
    <lineage>
        <taxon>Bacteria</taxon>
        <taxon>Pseudomonadati</taxon>
        <taxon>Nitrospirota</taxon>
        <taxon>Nitrospiria</taxon>
        <taxon>Nitrospirales</taxon>
        <taxon>Nitrospiraceae</taxon>
        <taxon>Leptospirillum</taxon>
    </lineage>
</organism>
<dbReference type="CDD" id="cd00438">
    <property type="entry name" value="cupin_RmlC"/>
    <property type="match status" value="1"/>
</dbReference>
<dbReference type="GO" id="GO:0005829">
    <property type="term" value="C:cytosol"/>
    <property type="evidence" value="ECO:0007669"/>
    <property type="project" value="TreeGrafter"/>
</dbReference>
<feature type="active site" description="Proton donor" evidence="5">
    <location>
        <position position="130"/>
    </location>
</feature>
<dbReference type="AlphaFoldDB" id="A0A094WF57"/>
<dbReference type="InterPro" id="IPR011051">
    <property type="entry name" value="RmlC_Cupin_sf"/>
</dbReference>
<evidence type="ECO:0000256" key="5">
    <source>
        <dbReference type="PIRSR" id="PIRSR600888-1"/>
    </source>
</evidence>
<evidence type="ECO:0000313" key="8">
    <source>
        <dbReference type="EMBL" id="KGA94277.1"/>
    </source>
</evidence>
<comment type="function">
    <text evidence="2 7">Catalyzes the epimerization of the C3' and C5'positions of dTDP-6-deoxy-D-xylo-4-hexulose, forming dTDP-6-deoxy-L-lyxo-4-hexulose.</text>
</comment>
<dbReference type="OrthoDB" id="9800680at2"/>
<evidence type="ECO:0000256" key="7">
    <source>
        <dbReference type="RuleBase" id="RU364069"/>
    </source>
</evidence>
<reference evidence="8 9" key="1">
    <citation type="submission" date="2014-06" db="EMBL/GenBank/DDBJ databases">
        <title>Draft genome sequence of iron oxidizing acidophile Leptospirillum ferriphilum DSM14647.</title>
        <authorList>
            <person name="Cardenas J.P."/>
            <person name="Lazcano M."/>
            <person name="Ossandon F.J."/>
            <person name="Corbett M."/>
            <person name="Holmes D.S."/>
            <person name="Watkin E."/>
        </authorList>
    </citation>
    <scope>NUCLEOTIDE SEQUENCE [LARGE SCALE GENOMIC DNA]</scope>
    <source>
        <strain evidence="8 9">DSM 14647</strain>
    </source>
</reference>
<dbReference type="GO" id="GO:0008830">
    <property type="term" value="F:dTDP-4-dehydrorhamnose 3,5-epimerase activity"/>
    <property type="evidence" value="ECO:0007669"/>
    <property type="project" value="UniProtKB-UniRule"/>
</dbReference>
<dbReference type="PATRIC" id="fig|178606.4.peg.847"/>
<dbReference type="InterPro" id="IPR000888">
    <property type="entry name" value="RmlC-like"/>
</dbReference>
<proteinExistence type="inferred from homology"/>
<dbReference type="InterPro" id="IPR014710">
    <property type="entry name" value="RmlC-like_jellyroll"/>
</dbReference>
<dbReference type="EMBL" id="JPGK01000003">
    <property type="protein sequence ID" value="KGA94277.1"/>
    <property type="molecule type" value="Genomic_DNA"/>
</dbReference>
<dbReference type="UniPathway" id="UPA00124"/>
<dbReference type="Gene3D" id="2.60.120.10">
    <property type="entry name" value="Jelly Rolls"/>
    <property type="match status" value="1"/>
</dbReference>
<sequence>MKVIETPIGGLLRIRPDVHGDERGFFLESFHAKKFAALGIPQLFVQDNHSRSARGVLRGLHFQKRHPQGKLVRVLSGSLFDVAVDLRHGSPTFGHWFGLTLSAGDPEFLYLPEGMAHGFLALEDRTELFYKCTDFYDPADEGGLRWNDPAIGIAWPERPSVLSPKDAAFPVLAEILPGDLPRV</sequence>
<dbReference type="PANTHER" id="PTHR21047:SF2">
    <property type="entry name" value="THYMIDINE DIPHOSPHO-4-KETO-RHAMNOSE 3,5-EPIMERASE"/>
    <property type="match status" value="1"/>
</dbReference>
<dbReference type="GO" id="GO:0019305">
    <property type="term" value="P:dTDP-rhamnose biosynthetic process"/>
    <property type="evidence" value="ECO:0007669"/>
    <property type="project" value="UniProtKB-UniRule"/>
</dbReference>
<accession>A0A094WF57</accession>
<comment type="subunit">
    <text evidence="7">Homodimer.</text>
</comment>
<comment type="catalytic activity">
    <reaction evidence="1 7">
        <text>dTDP-4-dehydro-6-deoxy-alpha-D-glucose = dTDP-4-dehydro-beta-L-rhamnose</text>
        <dbReference type="Rhea" id="RHEA:16969"/>
        <dbReference type="ChEBI" id="CHEBI:57649"/>
        <dbReference type="ChEBI" id="CHEBI:62830"/>
        <dbReference type="EC" id="5.1.3.13"/>
    </reaction>
</comment>
<dbReference type="NCBIfam" id="TIGR01221">
    <property type="entry name" value="rmlC"/>
    <property type="match status" value="1"/>
</dbReference>
<evidence type="ECO:0000313" key="9">
    <source>
        <dbReference type="Proteomes" id="UP000029452"/>
    </source>
</evidence>
<evidence type="ECO:0000256" key="2">
    <source>
        <dbReference type="ARBA" id="ARBA00001997"/>
    </source>
</evidence>